<dbReference type="RefSeq" id="WP_163962915.1">
    <property type="nucleotide sequence ID" value="NZ_JAAIVB010000037.1"/>
</dbReference>
<dbReference type="Proteomes" id="UP000482155">
    <property type="component" value="Unassembled WGS sequence"/>
</dbReference>
<comment type="caution">
    <text evidence="2">The sequence shown here is derived from an EMBL/GenBank/DDBJ whole genome shotgun (WGS) entry which is preliminary data.</text>
</comment>
<name>A0A6B3SLC2_9BURK</name>
<proteinExistence type="predicted"/>
<evidence type="ECO:0000313" key="3">
    <source>
        <dbReference type="Proteomes" id="UP000482155"/>
    </source>
</evidence>
<keyword evidence="1" id="KW-0812">Transmembrane</keyword>
<dbReference type="InterPro" id="IPR010649">
    <property type="entry name" value="NapE_TorE"/>
</dbReference>
<protein>
    <submittedName>
        <fullName evidence="2">Nitrate reductase</fullName>
    </submittedName>
</protein>
<evidence type="ECO:0000256" key="1">
    <source>
        <dbReference type="SAM" id="Phobius"/>
    </source>
</evidence>
<evidence type="ECO:0000313" key="2">
    <source>
        <dbReference type="EMBL" id="NEX61570.1"/>
    </source>
</evidence>
<keyword evidence="3" id="KW-1185">Reference proteome</keyword>
<feature type="transmembrane region" description="Helical" evidence="1">
    <location>
        <begin position="20"/>
        <end position="46"/>
    </location>
</feature>
<keyword evidence="1" id="KW-1133">Transmembrane helix</keyword>
<accession>A0A6B3SLC2</accession>
<sequence>MKRDDHVEHVPTKTQELRAFLILTVITAPILAVMTVGGYGFCVWMMQLLSGRLPGA</sequence>
<organism evidence="2 3">
    <name type="scientific">Noviherbaspirillum galbum</name>
    <dbReference type="NCBI Taxonomy" id="2709383"/>
    <lineage>
        <taxon>Bacteria</taxon>
        <taxon>Pseudomonadati</taxon>
        <taxon>Pseudomonadota</taxon>
        <taxon>Betaproteobacteria</taxon>
        <taxon>Burkholderiales</taxon>
        <taxon>Oxalobacteraceae</taxon>
        <taxon>Noviherbaspirillum</taxon>
    </lineage>
</organism>
<dbReference type="EMBL" id="JAAIVB010000037">
    <property type="protein sequence ID" value="NEX61570.1"/>
    <property type="molecule type" value="Genomic_DNA"/>
</dbReference>
<keyword evidence="1" id="KW-0472">Membrane</keyword>
<reference evidence="2 3" key="1">
    <citation type="submission" date="2020-02" db="EMBL/GenBank/DDBJ databases">
        <authorList>
            <person name="Kim M.K."/>
        </authorList>
    </citation>
    <scope>NUCLEOTIDE SEQUENCE [LARGE SCALE GENOMIC DNA]</scope>
    <source>
        <strain evidence="2 3">17J57-3</strain>
    </source>
</reference>
<dbReference type="Pfam" id="PF06796">
    <property type="entry name" value="NapE"/>
    <property type="match status" value="1"/>
</dbReference>
<dbReference type="AlphaFoldDB" id="A0A6B3SLC2"/>
<gene>
    <name evidence="2" type="ORF">G3574_10810</name>
</gene>